<evidence type="ECO:0000256" key="1">
    <source>
        <dbReference type="SAM" id="MobiDB-lite"/>
    </source>
</evidence>
<evidence type="ECO:0000313" key="2">
    <source>
        <dbReference type="EMBL" id="JAC74330.1"/>
    </source>
</evidence>
<feature type="compositionally biased region" description="Low complexity" evidence="1">
    <location>
        <begin position="129"/>
        <end position="142"/>
    </location>
</feature>
<organism evidence="2">
    <name type="scientific">Tetraselmis sp. GSL018</name>
    <dbReference type="NCBI Taxonomy" id="582737"/>
    <lineage>
        <taxon>Eukaryota</taxon>
        <taxon>Viridiplantae</taxon>
        <taxon>Chlorophyta</taxon>
        <taxon>core chlorophytes</taxon>
        <taxon>Chlorodendrophyceae</taxon>
        <taxon>Chlorodendrales</taxon>
        <taxon>Chlorodendraceae</taxon>
        <taxon>Tetraselmis</taxon>
    </lineage>
</organism>
<feature type="region of interest" description="Disordered" evidence="1">
    <location>
        <begin position="19"/>
        <end position="169"/>
    </location>
</feature>
<sequence length="169" mass="16454">PQKPRGPRPEVRRRLAQADLDGAVGLPSGTEGPAGSLPPPALAPVPSTQDAALSLEPTGGPSQTFAPSQTPPGLTPTPELPEAASTRSPSEAPSIQPPTEAVAGGEETATPGVAPPPPGTEPPPGNTGGTAAAIGTGTTQPAVADDQTLLLGPTSDPVPVGQTMTPGPT</sequence>
<feature type="non-terminal residue" evidence="2">
    <location>
        <position position="1"/>
    </location>
</feature>
<dbReference type="AlphaFoldDB" id="A0A061RUD7"/>
<reference evidence="2" key="1">
    <citation type="submission" date="2014-05" db="EMBL/GenBank/DDBJ databases">
        <title>The transcriptome of the halophilic microalga Tetraselmis sp. GSL018 isolated from the Great Salt Lake, Utah.</title>
        <authorList>
            <person name="Jinkerson R.E."/>
            <person name="D'Adamo S."/>
            <person name="Posewitz M.C."/>
        </authorList>
    </citation>
    <scope>NUCLEOTIDE SEQUENCE</scope>
    <source>
        <strain evidence="2">GSL018</strain>
    </source>
</reference>
<dbReference type="EMBL" id="GBEZ01011460">
    <property type="protein sequence ID" value="JAC74330.1"/>
    <property type="molecule type" value="Transcribed_RNA"/>
</dbReference>
<feature type="compositionally biased region" description="Pro residues" evidence="1">
    <location>
        <begin position="113"/>
        <end position="125"/>
    </location>
</feature>
<gene>
    <name evidence="2" type="ORF">TSPGSL018_26265</name>
</gene>
<accession>A0A061RUD7</accession>
<proteinExistence type="predicted"/>
<protein>
    <submittedName>
        <fullName evidence="2">Uncharacterized protein</fullName>
    </submittedName>
</protein>
<name>A0A061RUD7_9CHLO</name>
<feature type="compositionally biased region" description="Pro residues" evidence="1">
    <location>
        <begin position="69"/>
        <end position="79"/>
    </location>
</feature>
<feature type="non-terminal residue" evidence="2">
    <location>
        <position position="169"/>
    </location>
</feature>